<feature type="compositionally biased region" description="Low complexity" evidence="2">
    <location>
        <begin position="143"/>
        <end position="158"/>
    </location>
</feature>
<reference evidence="3" key="1">
    <citation type="journal article" date="2020" name="Stud. Mycol.">
        <title>101 Dothideomycetes genomes: a test case for predicting lifestyles and emergence of pathogens.</title>
        <authorList>
            <person name="Haridas S."/>
            <person name="Albert R."/>
            <person name="Binder M."/>
            <person name="Bloem J."/>
            <person name="Labutti K."/>
            <person name="Salamov A."/>
            <person name="Andreopoulos B."/>
            <person name="Baker S."/>
            <person name="Barry K."/>
            <person name="Bills G."/>
            <person name="Bluhm B."/>
            <person name="Cannon C."/>
            <person name="Castanera R."/>
            <person name="Culley D."/>
            <person name="Daum C."/>
            <person name="Ezra D."/>
            <person name="Gonzalez J."/>
            <person name="Henrissat B."/>
            <person name="Kuo A."/>
            <person name="Liang C."/>
            <person name="Lipzen A."/>
            <person name="Lutzoni F."/>
            <person name="Magnuson J."/>
            <person name="Mondo S."/>
            <person name="Nolan M."/>
            <person name="Ohm R."/>
            <person name="Pangilinan J."/>
            <person name="Park H.-J."/>
            <person name="Ramirez L."/>
            <person name="Alfaro M."/>
            <person name="Sun H."/>
            <person name="Tritt A."/>
            <person name="Yoshinaga Y."/>
            <person name="Zwiers L.-H."/>
            <person name="Turgeon B."/>
            <person name="Goodwin S."/>
            <person name="Spatafora J."/>
            <person name="Crous P."/>
            <person name="Grigoriev I."/>
        </authorList>
    </citation>
    <scope>NUCLEOTIDE SEQUENCE</scope>
    <source>
        <strain evidence="3">CBS 279.74</strain>
    </source>
</reference>
<proteinExistence type="predicted"/>
<dbReference type="PANTHER" id="PTHR46910">
    <property type="entry name" value="TRANSCRIPTION FACTOR PDR1"/>
    <property type="match status" value="1"/>
</dbReference>
<name>A0A6G1JRX9_9PLEO</name>
<dbReference type="Gene3D" id="4.10.240.10">
    <property type="entry name" value="Zn(2)-C6 fungal-type DNA-binding domain"/>
    <property type="match status" value="1"/>
</dbReference>
<dbReference type="AlphaFoldDB" id="A0A6G1JRX9"/>
<gene>
    <name evidence="3" type="ORF">K504DRAFT_463445</name>
</gene>
<dbReference type="GO" id="GO:0008270">
    <property type="term" value="F:zinc ion binding"/>
    <property type="evidence" value="ECO:0007669"/>
    <property type="project" value="InterPro"/>
</dbReference>
<protein>
    <recommendedName>
        <fullName evidence="5">Zn(2)-C6 fungal-type domain-containing protein</fullName>
    </recommendedName>
</protein>
<feature type="region of interest" description="Disordered" evidence="2">
    <location>
        <begin position="483"/>
        <end position="507"/>
    </location>
</feature>
<evidence type="ECO:0008006" key="5">
    <source>
        <dbReference type="Google" id="ProtNLM"/>
    </source>
</evidence>
<organism evidence="3 4">
    <name type="scientific">Pleomassaria siparia CBS 279.74</name>
    <dbReference type="NCBI Taxonomy" id="1314801"/>
    <lineage>
        <taxon>Eukaryota</taxon>
        <taxon>Fungi</taxon>
        <taxon>Dikarya</taxon>
        <taxon>Ascomycota</taxon>
        <taxon>Pezizomycotina</taxon>
        <taxon>Dothideomycetes</taxon>
        <taxon>Pleosporomycetidae</taxon>
        <taxon>Pleosporales</taxon>
        <taxon>Pleomassariaceae</taxon>
        <taxon>Pleomassaria</taxon>
    </lineage>
</organism>
<feature type="region of interest" description="Disordered" evidence="2">
    <location>
        <begin position="232"/>
        <end position="296"/>
    </location>
</feature>
<dbReference type="InterPro" id="IPR036864">
    <property type="entry name" value="Zn2-C6_fun-type_DNA-bd_sf"/>
</dbReference>
<keyword evidence="4" id="KW-1185">Reference proteome</keyword>
<feature type="compositionally biased region" description="Basic and acidic residues" evidence="2">
    <location>
        <begin position="232"/>
        <end position="246"/>
    </location>
</feature>
<evidence type="ECO:0000313" key="3">
    <source>
        <dbReference type="EMBL" id="KAF2703379.1"/>
    </source>
</evidence>
<sequence>MNFVDVQPQSFLDYAWTTPNQAPMGISKSSKTSRKQNRCCDQCRKGKRACDAAILEDTLLDTNGSSEYPPTVFHYSDVFGPLTPCANCEKTKKRCTFEWLRSQRIAQAAPQTSNSPPSKRQRTRSGSSNDRHSRIEVAHQVQAAEAPHSTTASETSTTGGDFVAYGETEPFDLGITFADFPTGMPLSSSSESDFFPFDEGLLGFVGVGCEGQQGLSCVDLLEVGDVYSHDLNSHEEELSEGAREGAMRLNPCPQDPATIGNQKSPSEFDKMAMQKSRKRRRRSSSRSSSIAGAQIQIQTPTLSPTDTLLSSTNNALLAENLLKIYHNSFEKALSCWVTERTCPYSIGSEVSLANDAGPDWNRIYHRVFRLDRLAAPIRGRHLTCSENQAASKAINLAIFAFSTQWAQSSQRSKDKYPFHVTGSDNDLSQDAGVSSPCKDFDSDLQISAWHEARAALKNVAEVESFRVVLAQIVFSVTQKPMVKPENSTSDVQPPYTDKGGFSGIEEPQLDEQDVTECEDLLSRLKITMDGDGPPTHLEQGLRLIHSLRSRASMSETLNKKPAQRVKRLRLSPNRLDATDRATIDLLFWLGVMFDTLSSAMHKRPLVVSDEDSDIYPTRPTAIENSTNGATVTTDGSYGATTQSGGIWDDHLLARQRKQWQGIATRWPCSSDQAESLLCNAAPVKVLLFRKVTRIQTLLVRNVPVKRIDNALRSALNVCNHWEEMYAPFIGDCIEDHNCLPPQVQSWYLCLAAHWHLATLLLADLIETIDNSELSAESRMPYGFVERFRIRNASTLSDLARCACPPKEALFSRSRVLHFGLNEGALLTEPWTAVLIRAFAMAGAVLFQCISSIGKTHNEEDAFRRVNDCVQALWYLGRKSDMALSAAKILTEALEQRQRGAREKSKGISPCAEGGLLGSPPIRCAGWRTTTV</sequence>
<evidence type="ECO:0000313" key="4">
    <source>
        <dbReference type="Proteomes" id="UP000799428"/>
    </source>
</evidence>
<dbReference type="OrthoDB" id="5958943at2759"/>
<evidence type="ECO:0000256" key="1">
    <source>
        <dbReference type="ARBA" id="ARBA00023242"/>
    </source>
</evidence>
<evidence type="ECO:0000256" key="2">
    <source>
        <dbReference type="SAM" id="MobiDB-lite"/>
    </source>
</evidence>
<keyword evidence="1" id="KW-0539">Nucleus</keyword>
<feature type="compositionally biased region" description="Polar residues" evidence="2">
    <location>
        <begin position="109"/>
        <end position="128"/>
    </location>
</feature>
<feature type="compositionally biased region" description="Basic residues" evidence="2">
    <location>
        <begin position="275"/>
        <end position="284"/>
    </location>
</feature>
<dbReference type="PANTHER" id="PTHR46910:SF11">
    <property type="entry name" value="ZN(2)-C6 FUNGAL-TYPE DOMAIN-CONTAINING PROTEIN"/>
    <property type="match status" value="1"/>
</dbReference>
<dbReference type="GO" id="GO:0000981">
    <property type="term" value="F:DNA-binding transcription factor activity, RNA polymerase II-specific"/>
    <property type="evidence" value="ECO:0007669"/>
    <property type="project" value="InterPro"/>
</dbReference>
<feature type="region of interest" description="Disordered" evidence="2">
    <location>
        <begin position="106"/>
        <end position="164"/>
    </location>
</feature>
<dbReference type="Proteomes" id="UP000799428">
    <property type="component" value="Unassembled WGS sequence"/>
</dbReference>
<dbReference type="EMBL" id="MU005787">
    <property type="protein sequence ID" value="KAF2703379.1"/>
    <property type="molecule type" value="Genomic_DNA"/>
</dbReference>
<accession>A0A6G1JRX9</accession>
<dbReference type="InterPro" id="IPR050987">
    <property type="entry name" value="AtrR-like"/>
</dbReference>